<dbReference type="KEGG" id="mgm:Mmc1_3308"/>
<dbReference type="PANTHER" id="PTHR43531">
    <property type="entry name" value="PROTEIN ICFG"/>
    <property type="match status" value="1"/>
</dbReference>
<keyword evidence="12" id="KW-1185">Reference proteome</keyword>
<organism evidence="11 12">
    <name type="scientific">Magnetococcus marinus (strain ATCC BAA-1437 / JCM 17883 / MC-1)</name>
    <dbReference type="NCBI Taxonomy" id="156889"/>
    <lineage>
        <taxon>Bacteria</taxon>
        <taxon>Pseudomonadati</taxon>
        <taxon>Pseudomonadota</taxon>
        <taxon>Magnetococcia</taxon>
        <taxon>Magnetococcales</taxon>
        <taxon>Magnetococcaceae</taxon>
        <taxon>Magnetococcus</taxon>
    </lineage>
</organism>
<dbReference type="Gene3D" id="1.10.287.950">
    <property type="entry name" value="Methyl-accepting chemotaxis protein"/>
    <property type="match status" value="1"/>
</dbReference>
<evidence type="ECO:0000256" key="3">
    <source>
        <dbReference type="ARBA" id="ARBA00029447"/>
    </source>
</evidence>
<evidence type="ECO:0000256" key="2">
    <source>
        <dbReference type="ARBA" id="ARBA00022500"/>
    </source>
</evidence>
<feature type="domain" description="Methyl-accepting transducer" evidence="8">
    <location>
        <begin position="379"/>
        <end position="594"/>
    </location>
</feature>
<evidence type="ECO:0000313" key="11">
    <source>
        <dbReference type="EMBL" id="ABK45797.1"/>
    </source>
</evidence>
<feature type="domain" description="HAMP" evidence="9">
    <location>
        <begin position="332"/>
        <end position="374"/>
    </location>
</feature>
<dbReference type="GO" id="GO:0005886">
    <property type="term" value="C:plasma membrane"/>
    <property type="evidence" value="ECO:0007669"/>
    <property type="project" value="TreeGrafter"/>
</dbReference>
<dbReference type="GO" id="GO:0004888">
    <property type="term" value="F:transmembrane signaling receptor activity"/>
    <property type="evidence" value="ECO:0007669"/>
    <property type="project" value="TreeGrafter"/>
</dbReference>
<feature type="region of interest" description="Disordered" evidence="6">
    <location>
        <begin position="424"/>
        <end position="443"/>
    </location>
</feature>
<evidence type="ECO:0000259" key="10">
    <source>
        <dbReference type="PROSITE" id="PS51753"/>
    </source>
</evidence>
<feature type="region of interest" description="Disordered" evidence="6">
    <location>
        <begin position="385"/>
        <end position="413"/>
    </location>
</feature>
<name>A0LCV4_MAGMM</name>
<dbReference type="FunFam" id="1.10.287.950:FF:000001">
    <property type="entry name" value="Methyl-accepting chemotaxis sensory transducer"/>
    <property type="match status" value="1"/>
</dbReference>
<dbReference type="eggNOG" id="COG0704">
    <property type="taxonomic scope" value="Bacteria"/>
</dbReference>
<dbReference type="Pfam" id="PF00015">
    <property type="entry name" value="MCPsignal"/>
    <property type="match status" value="1"/>
</dbReference>
<dbReference type="Proteomes" id="UP000002586">
    <property type="component" value="Chromosome"/>
</dbReference>
<feature type="region of interest" description="Disordered" evidence="6">
    <location>
        <begin position="636"/>
        <end position="682"/>
    </location>
</feature>
<dbReference type="PANTHER" id="PTHR43531:SF11">
    <property type="entry name" value="METHYL-ACCEPTING CHEMOTAXIS PROTEIN 3"/>
    <property type="match status" value="1"/>
</dbReference>
<dbReference type="EMBL" id="CP000471">
    <property type="protein sequence ID" value="ABK45797.1"/>
    <property type="molecule type" value="Genomic_DNA"/>
</dbReference>
<evidence type="ECO:0000256" key="5">
    <source>
        <dbReference type="SAM" id="Coils"/>
    </source>
</evidence>
<keyword evidence="7" id="KW-1133">Transmembrane helix</keyword>
<dbReference type="AlphaFoldDB" id="A0LCV4"/>
<dbReference type="GO" id="GO:0006935">
    <property type="term" value="P:chemotaxis"/>
    <property type="evidence" value="ECO:0007669"/>
    <property type="project" value="UniProtKB-KW"/>
</dbReference>
<dbReference type="SMART" id="SM00283">
    <property type="entry name" value="MA"/>
    <property type="match status" value="1"/>
</dbReference>
<evidence type="ECO:0000256" key="1">
    <source>
        <dbReference type="ARBA" id="ARBA00004370"/>
    </source>
</evidence>
<evidence type="ECO:0000256" key="7">
    <source>
        <dbReference type="SAM" id="Phobius"/>
    </source>
</evidence>
<dbReference type="PROSITE" id="PS50111">
    <property type="entry name" value="CHEMOTAXIS_TRANSDUC_2"/>
    <property type="match status" value="1"/>
</dbReference>
<reference evidence="11 12" key="2">
    <citation type="journal article" date="2012" name="Int. J. Syst. Evol. Microbiol.">
        <title>Magnetococcus marinus gen. nov., sp. nov., a marine, magnetotactic bacterium that represents a novel lineage (Magnetococcaceae fam. nov.; Magnetococcales ord. nov.) at the base of the Alphaproteobacteria.</title>
        <authorList>
            <person name="Bazylinski D.A."/>
            <person name="Williams T.J."/>
            <person name="Lefevre C.T."/>
            <person name="Berg R.J."/>
            <person name="Zhang C.L."/>
            <person name="Bowser S.S."/>
            <person name="Dean A.J."/>
            <person name="Beveridge T.J."/>
        </authorList>
    </citation>
    <scope>NUCLEOTIDE SEQUENCE [LARGE SCALE GENOMIC DNA]</scope>
    <source>
        <strain evidence="12">ATCC BAA-1437 / JCM 17883 / MC-1</strain>
    </source>
</reference>
<feature type="compositionally biased region" description="Low complexity" evidence="6">
    <location>
        <begin position="646"/>
        <end position="657"/>
    </location>
</feature>
<sequence precursor="true">MSHFKLSSVMALGFGIVTALLLVVSVASYSGLQSAVTGFGNYRTLARDTNLLGRLQANMLMMRMNVKDFNISGDQKDADEFNAYATSTGAFLEEAKREIVQPELASLIIEIDRKIDEYKRAFEQIKAFRVSRNKAVEVGMDPNGLKMREDLTAMVESASKDGMASVAYHAGRAQEHLLLGRLYALKFLQDNHQADADRALQELQSNLDPLFATLEKELQDSHRRSLMESAKITRNAYLSAFKEAVTIIEARNKVIKESLDRLGPEVAKAVEDVKLSLKNEQDKLGPAVQAANEATITLVIIVSLLSVLVAIIIGWYITRLVLRPLGGEPAFLTNLVTRVSEGNLNVKIETKPGDTSSLMAAMANMVERLRGVVGEVKLAADSVGSGSAQMSSSSDSLSQGASEAAASVEETSAAMEQMSGNIAQNSDNARQTQTIAQQASQDAREGGKAVASAVTAMKEIADKISIIEEIARQTNLLALNAAIEAARAGEHGKGFAVVAAEVRKLAERSQSAASEISQLSTSSVEVSERAGSIINKLVPDIQRTAELVAQITTASIEQNQGVDQINRAIQQLDQVTQQNAGTAEEMAATAVELQGQARQLQDTVSFFSMDHGVTRQGRASQQHLVTAHPKVTARALPKTSKPVVHAAPMPKAPTAKAGSAKSSGVMLDLSDDDDNDADYQRF</sequence>
<keyword evidence="4" id="KW-0807">Transducer</keyword>
<dbReference type="STRING" id="156889.Mmc1_3308"/>
<dbReference type="InterPro" id="IPR051310">
    <property type="entry name" value="MCP_chemotaxis"/>
</dbReference>
<evidence type="ECO:0000259" key="9">
    <source>
        <dbReference type="PROSITE" id="PS50885"/>
    </source>
</evidence>
<dbReference type="SUPFAM" id="SSF58104">
    <property type="entry name" value="Methyl-accepting chemotaxis protein (MCP) signaling domain"/>
    <property type="match status" value="1"/>
</dbReference>
<keyword evidence="7" id="KW-0472">Membrane</keyword>
<comment type="similarity">
    <text evidence="3">Belongs to the methyl-accepting chemotaxis (MCP) protein family.</text>
</comment>
<dbReference type="OrthoDB" id="369026at2"/>
<accession>A0LCV4</accession>
<keyword evidence="7" id="KW-0812">Transmembrane</keyword>
<keyword evidence="5" id="KW-0175">Coiled coil</keyword>
<evidence type="ECO:0000256" key="6">
    <source>
        <dbReference type="SAM" id="MobiDB-lite"/>
    </source>
</evidence>
<dbReference type="eggNOG" id="COG0840">
    <property type="taxonomic scope" value="Bacteria"/>
</dbReference>
<evidence type="ECO:0000256" key="4">
    <source>
        <dbReference type="PROSITE-ProRule" id="PRU00284"/>
    </source>
</evidence>
<dbReference type="InterPro" id="IPR032255">
    <property type="entry name" value="HBM"/>
</dbReference>
<comment type="subcellular location">
    <subcellularLocation>
        <location evidence="1">Membrane</location>
    </subcellularLocation>
</comment>
<dbReference type="GO" id="GO:0007165">
    <property type="term" value="P:signal transduction"/>
    <property type="evidence" value="ECO:0007669"/>
    <property type="project" value="UniProtKB-KW"/>
</dbReference>
<feature type="compositionally biased region" description="Acidic residues" evidence="6">
    <location>
        <begin position="669"/>
        <end position="682"/>
    </location>
</feature>
<protein>
    <submittedName>
        <fullName evidence="11">Methyl-accepting chemotaxis sensory transducer</fullName>
    </submittedName>
</protein>
<keyword evidence="2" id="KW-0145">Chemotaxis</keyword>
<dbReference type="PROSITE" id="PS51753">
    <property type="entry name" value="HBM"/>
    <property type="match status" value="1"/>
</dbReference>
<feature type="domain" description="HBM" evidence="10">
    <location>
        <begin position="44"/>
        <end position="285"/>
    </location>
</feature>
<dbReference type="CDD" id="cd11386">
    <property type="entry name" value="MCP_signal"/>
    <property type="match status" value="1"/>
</dbReference>
<evidence type="ECO:0000313" key="12">
    <source>
        <dbReference type="Proteomes" id="UP000002586"/>
    </source>
</evidence>
<dbReference type="InterPro" id="IPR003660">
    <property type="entry name" value="HAMP_dom"/>
</dbReference>
<evidence type="ECO:0000259" key="8">
    <source>
        <dbReference type="PROSITE" id="PS50111"/>
    </source>
</evidence>
<dbReference type="RefSeq" id="WP_011714856.1">
    <property type="nucleotide sequence ID" value="NC_008576.1"/>
</dbReference>
<dbReference type="InterPro" id="IPR004089">
    <property type="entry name" value="MCPsignal_dom"/>
</dbReference>
<reference evidence="12" key="1">
    <citation type="journal article" date="2009" name="Appl. Environ. Microbiol.">
        <title>Complete genome sequence of the chemolithoautotrophic marine magnetotactic coccus strain MC-1.</title>
        <authorList>
            <person name="Schubbe S."/>
            <person name="Williams T.J."/>
            <person name="Xie G."/>
            <person name="Kiss H.E."/>
            <person name="Brettin T.S."/>
            <person name="Martinez D."/>
            <person name="Ross C.A."/>
            <person name="Schuler D."/>
            <person name="Cox B.L."/>
            <person name="Nealson K.H."/>
            <person name="Bazylinski D.A."/>
        </authorList>
    </citation>
    <scope>NUCLEOTIDE SEQUENCE [LARGE SCALE GENOMIC DNA]</scope>
    <source>
        <strain evidence="12">ATCC BAA-1437 / JCM 17883 / MC-1</strain>
    </source>
</reference>
<feature type="coiled-coil region" evidence="5">
    <location>
        <begin position="565"/>
        <end position="603"/>
    </location>
</feature>
<feature type="transmembrane region" description="Helical" evidence="7">
    <location>
        <begin position="296"/>
        <end position="317"/>
    </location>
</feature>
<proteinExistence type="inferred from homology"/>
<gene>
    <name evidence="11" type="ordered locus">Mmc1_3308</name>
</gene>
<dbReference type="SMART" id="SM01358">
    <property type="entry name" value="HBM"/>
    <property type="match status" value="1"/>
</dbReference>
<dbReference type="HOGENOM" id="CLU_000445_107_16_5"/>
<feature type="compositionally biased region" description="Polar residues" evidence="6">
    <location>
        <begin position="424"/>
        <end position="441"/>
    </location>
</feature>
<dbReference type="PROSITE" id="PS50885">
    <property type="entry name" value="HAMP"/>
    <property type="match status" value="1"/>
</dbReference>